<evidence type="ECO:0000313" key="5">
    <source>
        <dbReference type="Proteomes" id="UP000054565"/>
    </source>
</evidence>
<comment type="similarity">
    <text evidence="2">Belongs to the glycosyl hydrolase 17 family.</text>
</comment>
<evidence type="ECO:0000256" key="3">
    <source>
        <dbReference type="ARBA" id="ARBA00022801"/>
    </source>
</evidence>
<dbReference type="GO" id="GO:0009277">
    <property type="term" value="C:fungal-type cell wall"/>
    <property type="evidence" value="ECO:0007669"/>
    <property type="project" value="TreeGrafter"/>
</dbReference>
<gene>
    <name evidence="4" type="ORF">CIRG_01897</name>
</gene>
<dbReference type="GO" id="GO:0009986">
    <property type="term" value="C:cell surface"/>
    <property type="evidence" value="ECO:0007669"/>
    <property type="project" value="TreeGrafter"/>
</dbReference>
<dbReference type="InterPro" id="IPR017853">
    <property type="entry name" value="GH"/>
</dbReference>
<dbReference type="AlphaFoldDB" id="A0A0J6Y533"/>
<keyword evidence="3" id="KW-0378">Hydrolase</keyword>
<comment type="subcellular location">
    <subcellularLocation>
        <location evidence="1">Cell envelope</location>
    </subcellularLocation>
</comment>
<dbReference type="PANTHER" id="PTHR16631:SF14">
    <property type="entry name" value="FAMILY 17 GLUCOSIDASE SCW10-RELATED"/>
    <property type="match status" value="1"/>
</dbReference>
<name>A0A0J6Y533_COCIT</name>
<dbReference type="PANTHER" id="PTHR16631">
    <property type="entry name" value="GLUCAN 1,3-BETA-GLUCOSIDASE"/>
    <property type="match status" value="1"/>
</dbReference>
<evidence type="ECO:0000313" key="4">
    <source>
        <dbReference type="EMBL" id="KMP01758.1"/>
    </source>
</evidence>
<evidence type="ECO:0000256" key="1">
    <source>
        <dbReference type="ARBA" id="ARBA00004196"/>
    </source>
</evidence>
<dbReference type="Proteomes" id="UP000054565">
    <property type="component" value="Unassembled WGS sequence"/>
</dbReference>
<dbReference type="SUPFAM" id="SSF51445">
    <property type="entry name" value="(Trans)glycosidases"/>
    <property type="match status" value="1"/>
</dbReference>
<sequence length="314" mass="33913">MQELAGFLAHLAFFLSIVLSGYGWYLISLLALQKANIGKQVVSGVPILEERAAAAGYFSGLGICYAPYTDGGQCKPQQEIDADFAKLKKYQTIRIYGVDCNQVRMVLNTAKKNNSKVFAGIFNLKNFDGDLESLISQAKDSWSNVAAINIGNELVNRGLNSPDQVADAVKKARDILRGAGYQGPVVTVDTSGMLIKHPKLCHASDFCAANAHAFFSSQTKAQDAGKFARNEADAVSKAAGGKFTVITESGWPSSGQPNGVAVPSPQNQNAAVESLKNSFKDRDGQLFLFSAFDDKWKQDFDGSFGGEKFWGIEE</sequence>
<dbReference type="GO" id="GO:0005576">
    <property type="term" value="C:extracellular region"/>
    <property type="evidence" value="ECO:0007669"/>
    <property type="project" value="TreeGrafter"/>
</dbReference>
<dbReference type="EMBL" id="DS028093">
    <property type="protein sequence ID" value="KMP01758.1"/>
    <property type="molecule type" value="Genomic_DNA"/>
</dbReference>
<proteinExistence type="inferred from homology"/>
<dbReference type="InterPro" id="IPR050732">
    <property type="entry name" value="Beta-glucan_modifiers"/>
</dbReference>
<dbReference type="GO" id="GO:0071555">
    <property type="term" value="P:cell wall organization"/>
    <property type="evidence" value="ECO:0007669"/>
    <property type="project" value="TreeGrafter"/>
</dbReference>
<accession>A0A0J6Y533</accession>
<dbReference type="OrthoDB" id="941679at2759"/>
<dbReference type="GO" id="GO:0042973">
    <property type="term" value="F:glucan endo-1,3-beta-D-glucosidase activity"/>
    <property type="evidence" value="ECO:0007669"/>
    <property type="project" value="TreeGrafter"/>
</dbReference>
<dbReference type="Gene3D" id="3.20.20.80">
    <property type="entry name" value="Glycosidases"/>
    <property type="match status" value="2"/>
</dbReference>
<evidence type="ECO:0000256" key="2">
    <source>
        <dbReference type="ARBA" id="ARBA00008773"/>
    </source>
</evidence>
<organism evidence="4 5">
    <name type="scientific">Coccidioides immitis RMSCC 2394</name>
    <dbReference type="NCBI Taxonomy" id="404692"/>
    <lineage>
        <taxon>Eukaryota</taxon>
        <taxon>Fungi</taxon>
        <taxon>Dikarya</taxon>
        <taxon>Ascomycota</taxon>
        <taxon>Pezizomycotina</taxon>
        <taxon>Eurotiomycetes</taxon>
        <taxon>Eurotiomycetidae</taxon>
        <taxon>Onygenales</taxon>
        <taxon>Onygenaceae</taxon>
        <taxon>Coccidioides</taxon>
    </lineage>
</organism>
<dbReference type="STRING" id="404692.A0A0J6Y533"/>
<reference evidence="5" key="1">
    <citation type="journal article" date="2010" name="Genome Res.">
        <title>Population genomic sequencing of Coccidioides fungi reveals recent hybridization and transposon control.</title>
        <authorList>
            <person name="Neafsey D.E."/>
            <person name="Barker B.M."/>
            <person name="Sharpton T.J."/>
            <person name="Stajich J.E."/>
            <person name="Park D.J."/>
            <person name="Whiston E."/>
            <person name="Hung C.-Y."/>
            <person name="McMahan C."/>
            <person name="White J."/>
            <person name="Sykes S."/>
            <person name="Heiman D."/>
            <person name="Young S."/>
            <person name="Zeng Q."/>
            <person name="Abouelleil A."/>
            <person name="Aftuck L."/>
            <person name="Bessette D."/>
            <person name="Brown A."/>
            <person name="FitzGerald M."/>
            <person name="Lui A."/>
            <person name="Macdonald J.P."/>
            <person name="Priest M."/>
            <person name="Orbach M.J."/>
            <person name="Galgiani J.N."/>
            <person name="Kirkland T.N."/>
            <person name="Cole G.T."/>
            <person name="Birren B.W."/>
            <person name="Henn M.R."/>
            <person name="Taylor J.W."/>
            <person name="Rounsley S.D."/>
        </authorList>
    </citation>
    <scope>NUCLEOTIDE SEQUENCE [LARGE SCALE GENOMIC DNA]</scope>
    <source>
        <strain evidence="5">RMSCC 2394</strain>
    </source>
</reference>
<protein>
    <submittedName>
        <fullName evidence="4">Mannoprotein MP65</fullName>
    </submittedName>
</protein>